<gene>
    <name evidence="2" type="ORF">GBL_0648</name>
</gene>
<keyword evidence="1" id="KW-0472">Membrane</keyword>
<reference evidence="3" key="1">
    <citation type="journal article" date="2013" name="Genome">
        <title>Draft Genome Sequence of Geobacillus kaustophilus GBlys, a Lysogenic Strain with Bacteriophage phiOH2.</title>
        <authorList>
            <person name="Doi K."/>
            <person name="Mori K."/>
            <person name="Martono H."/>
            <person name="Nagayoshi Y."/>
            <person name="Fujino Y."/>
            <person name="Tashiro K."/>
            <person name="Kuhara S."/>
            <person name="Ohshima T."/>
        </authorList>
    </citation>
    <scope>NUCLEOTIDE SEQUENCE [LARGE SCALE GENOMIC DNA]</scope>
    <source>
        <strain evidence="3">GBlys</strain>
    </source>
</reference>
<dbReference type="PIRSF" id="PIRSF036710">
    <property type="entry name" value="YphA_Bacsu"/>
    <property type="match status" value="1"/>
</dbReference>
<evidence type="ECO:0000313" key="3">
    <source>
        <dbReference type="Proteomes" id="UP000016424"/>
    </source>
</evidence>
<keyword evidence="1" id="KW-1133">Transmembrane helix</keyword>
<feature type="transmembrane region" description="Helical" evidence="1">
    <location>
        <begin position="53"/>
        <end position="71"/>
    </location>
</feature>
<name>U2WNV0_GEOKU</name>
<feature type="transmembrane region" description="Helical" evidence="1">
    <location>
        <begin position="158"/>
        <end position="179"/>
    </location>
</feature>
<comment type="caution">
    <text evidence="2">The sequence shown here is derived from an EMBL/GenBank/DDBJ whole genome shotgun (WGS) entry which is preliminary data.</text>
</comment>
<keyword evidence="1" id="KW-0812">Transmembrane</keyword>
<dbReference type="Proteomes" id="UP000016424">
    <property type="component" value="Unassembled WGS sequence"/>
</dbReference>
<feature type="transmembrane region" description="Helical" evidence="1">
    <location>
        <begin position="133"/>
        <end position="152"/>
    </location>
</feature>
<dbReference type="AlphaFoldDB" id="U2WNV0"/>
<feature type="transmembrane region" description="Helical" evidence="1">
    <location>
        <begin position="78"/>
        <end position="98"/>
    </location>
</feature>
<evidence type="ECO:0008006" key="4">
    <source>
        <dbReference type="Google" id="ProtNLM"/>
    </source>
</evidence>
<feature type="transmembrane region" description="Helical" evidence="1">
    <location>
        <begin position="104"/>
        <end position="121"/>
    </location>
</feature>
<sequence>MEKMEGAYFYFFFWALWIAATFLMKKTVERTKLAAFSLFMISSASMTVKISPIHMAASFFVLFFSSCYVAVTQRPCGWLRMALSASGLAFAYAAFRLLALFDPVWIWLDGQWMLGWWMALISSLFHRRISARLLCLALGGCQGEVVYAMSILRMAPGYVLGSFSFLDALAISASSLLVWESIRFFSLQLEEKRPVRRTRQP</sequence>
<organism evidence="2 3">
    <name type="scientific">Geobacillus kaustophilus GBlys</name>
    <dbReference type="NCBI Taxonomy" id="1337888"/>
    <lineage>
        <taxon>Bacteria</taxon>
        <taxon>Bacillati</taxon>
        <taxon>Bacillota</taxon>
        <taxon>Bacilli</taxon>
        <taxon>Bacillales</taxon>
        <taxon>Anoxybacillaceae</taxon>
        <taxon>Geobacillus</taxon>
        <taxon>Geobacillus thermoleovorans group</taxon>
    </lineage>
</organism>
<dbReference type="EMBL" id="BASG01000003">
    <property type="protein sequence ID" value="GAD12431.1"/>
    <property type="molecule type" value="Genomic_DNA"/>
</dbReference>
<dbReference type="Pfam" id="PF24124">
    <property type="entry name" value="YphA"/>
    <property type="match status" value="1"/>
</dbReference>
<feature type="transmembrane region" description="Helical" evidence="1">
    <location>
        <begin position="6"/>
        <end position="24"/>
    </location>
</feature>
<proteinExistence type="predicted"/>
<dbReference type="InterPro" id="IPR014617">
    <property type="entry name" value="YphA_Bacsu"/>
</dbReference>
<accession>U2WNV0</accession>
<evidence type="ECO:0000256" key="1">
    <source>
        <dbReference type="SAM" id="Phobius"/>
    </source>
</evidence>
<evidence type="ECO:0000313" key="2">
    <source>
        <dbReference type="EMBL" id="GAD12431.1"/>
    </source>
</evidence>
<protein>
    <recommendedName>
        <fullName evidence="4">Transmembrane protein</fullName>
    </recommendedName>
</protein>